<keyword evidence="1" id="KW-0812">Transmembrane</keyword>
<protein>
    <submittedName>
        <fullName evidence="2">Pr6Pr family membrane protein</fullName>
    </submittedName>
</protein>
<keyword evidence="3" id="KW-1185">Reference proteome</keyword>
<keyword evidence="1" id="KW-0472">Membrane</keyword>
<evidence type="ECO:0000256" key="1">
    <source>
        <dbReference type="SAM" id="Phobius"/>
    </source>
</evidence>
<dbReference type="RefSeq" id="WP_386414951.1">
    <property type="nucleotide sequence ID" value="NZ_JBHSZO010000020.1"/>
</dbReference>
<organism evidence="2 3">
    <name type="scientific">Streptomyces polyrhachis</name>
    <dbReference type="NCBI Taxonomy" id="1282885"/>
    <lineage>
        <taxon>Bacteria</taxon>
        <taxon>Bacillati</taxon>
        <taxon>Actinomycetota</taxon>
        <taxon>Actinomycetes</taxon>
        <taxon>Kitasatosporales</taxon>
        <taxon>Streptomycetaceae</taxon>
        <taxon>Streptomyces</taxon>
    </lineage>
</organism>
<feature type="transmembrane region" description="Helical" evidence="1">
    <location>
        <begin position="73"/>
        <end position="91"/>
    </location>
</feature>
<proteinExistence type="predicted"/>
<dbReference type="InterPro" id="IPR049713">
    <property type="entry name" value="Pr6Pr-like"/>
</dbReference>
<evidence type="ECO:0000313" key="2">
    <source>
        <dbReference type="EMBL" id="MFC7219336.1"/>
    </source>
</evidence>
<keyword evidence="1" id="KW-1133">Transmembrane helix</keyword>
<feature type="transmembrane region" description="Helical" evidence="1">
    <location>
        <begin position="134"/>
        <end position="154"/>
    </location>
</feature>
<name>A0ABW2GJK7_9ACTN</name>
<comment type="caution">
    <text evidence="2">The sequence shown here is derived from an EMBL/GenBank/DDBJ whole genome shotgun (WGS) entry which is preliminary data.</text>
</comment>
<evidence type="ECO:0000313" key="3">
    <source>
        <dbReference type="Proteomes" id="UP001596413"/>
    </source>
</evidence>
<sequence length="216" mass="22991">MWKIIVFGWLRLGLGVLAAVALGFQAHRAAGYGALGNYFSYFTILSNAAGSVVLLLGGAAVLRGRPSPVPDAVRGAVTVYLAITGAVYQLLLAHLPGQDVIPWVNTVTHQVMPLAAVAYWLADPPRTRTGLRTAAGWLAFPLAYLGYSLLRGPLVDWYPYPFVDPREPGGYGHVAGQCAGVTAGFLLAVALIAWLGNVRGAQVRRRLTDGQPLSKI</sequence>
<reference evidence="3" key="1">
    <citation type="journal article" date="2019" name="Int. J. Syst. Evol. Microbiol.">
        <title>The Global Catalogue of Microorganisms (GCM) 10K type strain sequencing project: providing services to taxonomists for standard genome sequencing and annotation.</title>
        <authorList>
            <consortium name="The Broad Institute Genomics Platform"/>
            <consortium name="The Broad Institute Genome Sequencing Center for Infectious Disease"/>
            <person name="Wu L."/>
            <person name="Ma J."/>
        </authorList>
    </citation>
    <scope>NUCLEOTIDE SEQUENCE [LARGE SCALE GENOMIC DNA]</scope>
    <source>
        <strain evidence="3">CGMCC 1.13681</strain>
    </source>
</reference>
<dbReference type="Proteomes" id="UP001596413">
    <property type="component" value="Unassembled WGS sequence"/>
</dbReference>
<dbReference type="EMBL" id="JBHSZO010000020">
    <property type="protein sequence ID" value="MFC7219336.1"/>
    <property type="molecule type" value="Genomic_DNA"/>
</dbReference>
<dbReference type="NCBIfam" id="NF038065">
    <property type="entry name" value="Pr6Pr"/>
    <property type="match status" value="1"/>
</dbReference>
<gene>
    <name evidence="2" type="ORF">ACFQLX_14335</name>
</gene>
<feature type="transmembrane region" description="Helical" evidence="1">
    <location>
        <begin position="103"/>
        <end position="122"/>
    </location>
</feature>
<accession>A0ABW2GJK7</accession>
<feature type="transmembrane region" description="Helical" evidence="1">
    <location>
        <begin position="38"/>
        <end position="61"/>
    </location>
</feature>
<feature type="transmembrane region" description="Helical" evidence="1">
    <location>
        <begin position="174"/>
        <end position="196"/>
    </location>
</feature>